<name>A0A165SBF7_LACPN</name>
<gene>
    <name evidence="1" type="ORF">Lp19_0157</name>
</gene>
<accession>A0A165SBF7</accession>
<dbReference type="EMBL" id="LUXM01000003">
    <property type="protein sequence ID" value="KZU98677.1"/>
    <property type="molecule type" value="Genomic_DNA"/>
</dbReference>
<comment type="caution">
    <text evidence="1">The sequence shown here is derived from an EMBL/GenBank/DDBJ whole genome shotgun (WGS) entry which is preliminary data.</text>
</comment>
<dbReference type="Proteomes" id="UP000076882">
    <property type="component" value="Unassembled WGS sequence"/>
</dbReference>
<protein>
    <submittedName>
        <fullName evidence="1">Uncharacterized protein</fullName>
    </submittedName>
</protein>
<proteinExistence type="predicted"/>
<dbReference type="AlphaFoldDB" id="A0A165SBF7"/>
<evidence type="ECO:0000313" key="2">
    <source>
        <dbReference type="Proteomes" id="UP000076882"/>
    </source>
</evidence>
<sequence>MNVRTAATFLVVLIHQLKNIQPYDQISTVHGHTDCIDST</sequence>
<organism evidence="1 2">
    <name type="scientific">Lactiplantibacillus plantarum</name>
    <name type="common">Lactobacillus plantarum</name>
    <dbReference type="NCBI Taxonomy" id="1590"/>
    <lineage>
        <taxon>Bacteria</taxon>
        <taxon>Bacillati</taxon>
        <taxon>Bacillota</taxon>
        <taxon>Bacilli</taxon>
        <taxon>Lactobacillales</taxon>
        <taxon>Lactobacillaceae</taxon>
        <taxon>Lactiplantibacillus</taxon>
    </lineage>
</organism>
<dbReference type="PATRIC" id="fig|1590.201.peg.1679"/>
<evidence type="ECO:0000313" key="1">
    <source>
        <dbReference type="EMBL" id="KZU98677.1"/>
    </source>
</evidence>
<reference evidence="1 2" key="1">
    <citation type="submission" date="2016-03" db="EMBL/GenBank/DDBJ databases">
        <title>Comparative genomics of 54 Lactobacillus plantarum strains reveals genomic uncoupling from niche constraints.</title>
        <authorList>
            <person name="Martino M.E."/>
        </authorList>
    </citation>
    <scope>NUCLEOTIDE SEQUENCE [LARGE SCALE GENOMIC DNA]</scope>
    <source>
        <strain evidence="1 2">19.1</strain>
    </source>
</reference>